<evidence type="ECO:0000313" key="2">
    <source>
        <dbReference type="Proteomes" id="UP000305041"/>
    </source>
</evidence>
<protein>
    <recommendedName>
        <fullName evidence="3">DUF3313 domain-containing protein</fullName>
    </recommendedName>
</protein>
<accession>A0ABY2UTR8</accession>
<evidence type="ECO:0000313" key="1">
    <source>
        <dbReference type="EMBL" id="TLP61596.1"/>
    </source>
</evidence>
<dbReference type="RefSeq" id="WP_138163978.1">
    <property type="nucleotide sequence ID" value="NZ_VAUA01000007.1"/>
</dbReference>
<evidence type="ECO:0008006" key="3">
    <source>
        <dbReference type="Google" id="ProtNLM"/>
    </source>
</evidence>
<reference evidence="1 2" key="1">
    <citation type="submission" date="2019-05" db="EMBL/GenBank/DDBJ databases">
        <title>Draft genome sequence of Pelagicola sp. DSW4-44.</title>
        <authorList>
            <person name="Oh J."/>
        </authorList>
    </citation>
    <scope>NUCLEOTIDE SEQUENCE [LARGE SCALE GENOMIC DNA]</scope>
    <source>
        <strain evidence="1 2">DSW4-44</strain>
    </source>
</reference>
<dbReference type="EMBL" id="VAUA01000007">
    <property type="protein sequence ID" value="TLP61596.1"/>
    <property type="molecule type" value="Genomic_DNA"/>
</dbReference>
<gene>
    <name evidence="1" type="ORF">FEE96_15275</name>
</gene>
<sequence>MFFRFFGCLLAVILAGCQTQMPEGFASELFPATANVSENERRFYGDWFGRHLFAMNEAGLGDAELSTDEVMIIRLLVLPSFDTPTVVRLTLKQDGSGLFVQKTSTGTGGYEPGRLDEVVEGDMSVETGSRIEAMVADFGVFGGALPFRAENPGETVQLDGTVVALEFRKLDKFVVAQRTELEVQGEPELAKLIAEIAAASGDNPLTKEIWNPHP</sequence>
<dbReference type="PROSITE" id="PS51257">
    <property type="entry name" value="PROKAR_LIPOPROTEIN"/>
    <property type="match status" value="1"/>
</dbReference>
<name>A0ABY2UTR8_9RHOB</name>
<organism evidence="1 2">
    <name type="scientific">Parasedimentitalea maritima</name>
    <dbReference type="NCBI Taxonomy" id="2578117"/>
    <lineage>
        <taxon>Bacteria</taxon>
        <taxon>Pseudomonadati</taxon>
        <taxon>Pseudomonadota</taxon>
        <taxon>Alphaproteobacteria</taxon>
        <taxon>Rhodobacterales</taxon>
        <taxon>Paracoccaceae</taxon>
        <taxon>Parasedimentitalea</taxon>
    </lineage>
</organism>
<proteinExistence type="predicted"/>
<keyword evidence="2" id="KW-1185">Reference proteome</keyword>
<comment type="caution">
    <text evidence="1">The sequence shown here is derived from an EMBL/GenBank/DDBJ whole genome shotgun (WGS) entry which is preliminary data.</text>
</comment>
<dbReference type="Proteomes" id="UP000305041">
    <property type="component" value="Unassembled WGS sequence"/>
</dbReference>